<reference evidence="3 4" key="1">
    <citation type="submission" date="2023-07" db="EMBL/GenBank/DDBJ databases">
        <title>Genomic Encyclopedia of Type Strains, Phase IV (KMG-IV): sequencing the most valuable type-strain genomes for metagenomic binning, comparative biology and taxonomic classification.</title>
        <authorList>
            <person name="Goeker M."/>
        </authorList>
    </citation>
    <scope>NUCLEOTIDE SEQUENCE [LARGE SCALE GENOMIC DNA]</scope>
    <source>
        <strain evidence="3 4">DSM 4006</strain>
    </source>
</reference>
<feature type="region of interest" description="Disordered" evidence="1">
    <location>
        <begin position="435"/>
        <end position="459"/>
    </location>
</feature>
<protein>
    <submittedName>
        <fullName evidence="3">Transposase InsO family protein</fullName>
    </submittedName>
</protein>
<dbReference type="SUPFAM" id="SSF53098">
    <property type="entry name" value="Ribonuclease H-like"/>
    <property type="match status" value="1"/>
</dbReference>
<dbReference type="PROSITE" id="PS50994">
    <property type="entry name" value="INTEGRASE"/>
    <property type="match status" value="1"/>
</dbReference>
<dbReference type="InterPro" id="IPR015378">
    <property type="entry name" value="Transposase-like_Mu_C"/>
</dbReference>
<dbReference type="RefSeq" id="WP_307016758.1">
    <property type="nucleotide sequence ID" value="NZ_JAUANV010000044.1"/>
</dbReference>
<name>A0ABT9XMD7_9BACL</name>
<dbReference type="PANTHER" id="PTHR35004:SF6">
    <property type="entry name" value="TRANSPOSASE"/>
    <property type="match status" value="1"/>
</dbReference>
<sequence length="459" mass="53178">MDDEMRRQIALFRYGLIAPLLQQSPRGAQKPILEATAKQTYTLPNGEVRQFSERTLERYLANYRKDGLDALYPEQRADQRRPRVLPQSVIERAIALRKEQPLRTVEQLVVMLETEGLAPEGFIRRSTLAAHLRKAGVERAKTLRKQRTWQRYTANEVHEIWQCDICDSLRIPDPASSGKMRVARLVAVLDDKSRYICYAFFSFRENLPALEHALKKAIISHGTPHVFYCDNAKIFQSAQLSEVAARLGFEIRHSRPYLPQGRGKLEKFFGYMERSFRPEAELCVQRGTIANLDDLNRYFSAWLEKMYHQRVHSTLKKRPVAVMESHGPLRLVDPVVLEDAFQWTYTAKVDKTACIRVQGNTYEVEPILVGQTVSLRYDPYNLARIQVWWEGKQYADAVPLKLRRHTDKRVTQADAKTDEPTVKPGISFLETISTQREQERKEKLGRTSFVRTTKEGERT</sequence>
<organism evidence="3 4">
    <name type="scientific">Alicyclobacillus cycloheptanicus</name>
    <dbReference type="NCBI Taxonomy" id="1457"/>
    <lineage>
        <taxon>Bacteria</taxon>
        <taxon>Bacillati</taxon>
        <taxon>Bacillota</taxon>
        <taxon>Bacilli</taxon>
        <taxon>Bacillales</taxon>
        <taxon>Alicyclobacillaceae</taxon>
        <taxon>Alicyclobacillus</taxon>
    </lineage>
</organism>
<keyword evidence="4" id="KW-1185">Reference proteome</keyword>
<dbReference type="Gene3D" id="3.30.420.10">
    <property type="entry name" value="Ribonuclease H-like superfamily/Ribonuclease H"/>
    <property type="match status" value="1"/>
</dbReference>
<dbReference type="InterPro" id="IPR009057">
    <property type="entry name" value="Homeodomain-like_sf"/>
</dbReference>
<dbReference type="EMBL" id="JAUSTP010000046">
    <property type="protein sequence ID" value="MDQ0191484.1"/>
    <property type="molecule type" value="Genomic_DNA"/>
</dbReference>
<evidence type="ECO:0000313" key="4">
    <source>
        <dbReference type="Proteomes" id="UP001232973"/>
    </source>
</evidence>
<dbReference type="InterPro" id="IPR036397">
    <property type="entry name" value="RNaseH_sf"/>
</dbReference>
<feature type="domain" description="Integrase catalytic" evidence="2">
    <location>
        <begin position="152"/>
        <end position="327"/>
    </location>
</feature>
<dbReference type="Proteomes" id="UP001232973">
    <property type="component" value="Unassembled WGS sequence"/>
</dbReference>
<comment type="caution">
    <text evidence="3">The sequence shown here is derived from an EMBL/GenBank/DDBJ whole genome shotgun (WGS) entry which is preliminary data.</text>
</comment>
<proteinExistence type="predicted"/>
<dbReference type="Pfam" id="PF13565">
    <property type="entry name" value="HTH_32"/>
    <property type="match status" value="1"/>
</dbReference>
<dbReference type="InterPro" id="IPR001584">
    <property type="entry name" value="Integrase_cat-core"/>
</dbReference>
<dbReference type="PANTHER" id="PTHR35004">
    <property type="entry name" value="TRANSPOSASE RV3428C-RELATED"/>
    <property type="match status" value="1"/>
</dbReference>
<accession>A0ABT9XMD7</accession>
<dbReference type="Pfam" id="PF09299">
    <property type="entry name" value="Mu-transpos_C"/>
    <property type="match status" value="1"/>
</dbReference>
<evidence type="ECO:0000256" key="1">
    <source>
        <dbReference type="SAM" id="MobiDB-lite"/>
    </source>
</evidence>
<dbReference type="Pfam" id="PF00665">
    <property type="entry name" value="rve"/>
    <property type="match status" value="1"/>
</dbReference>
<gene>
    <name evidence="3" type="ORF">J2S03_003355</name>
</gene>
<evidence type="ECO:0000313" key="3">
    <source>
        <dbReference type="EMBL" id="MDQ0191484.1"/>
    </source>
</evidence>
<evidence type="ECO:0000259" key="2">
    <source>
        <dbReference type="PROSITE" id="PS50994"/>
    </source>
</evidence>
<dbReference type="SUPFAM" id="SSF46689">
    <property type="entry name" value="Homeodomain-like"/>
    <property type="match status" value="1"/>
</dbReference>
<dbReference type="InterPro" id="IPR012337">
    <property type="entry name" value="RNaseH-like_sf"/>
</dbReference>
<feature type="compositionally biased region" description="Basic and acidic residues" evidence="1">
    <location>
        <begin position="436"/>
        <end position="445"/>
    </location>
</feature>